<dbReference type="Proteomes" id="UP000176501">
    <property type="component" value="Unassembled WGS sequence"/>
</dbReference>
<comment type="caution">
    <text evidence="1">The sequence shown here is derived from an EMBL/GenBank/DDBJ whole genome shotgun (WGS) entry which is preliminary data.</text>
</comment>
<evidence type="ECO:0000313" key="2">
    <source>
        <dbReference type="Proteomes" id="UP000176501"/>
    </source>
</evidence>
<accession>A0A1F7W8M0</accession>
<proteinExistence type="predicted"/>
<dbReference type="AlphaFoldDB" id="A0A1F7W8M0"/>
<sequence length="208" mass="23197">MPERRTPLAFTIVITPNSRGGYEVETSPRHPLIAEVVETTLRGRVTLRRDQPTVITAPTNRSMPPMVNGFIAPRIILRGLLQLAEVGAEDLRQVELIVIGYLYDAVVAAVLGSLESRGFPTNGPPTIAIDDGPIPQIRTVTRSWWRDVRHVVMARDEGTVIRLRGIPRGEPFAKCGNDRILARFATRLAHELRVPVERIVIQDYLQVA</sequence>
<evidence type="ECO:0000313" key="1">
    <source>
        <dbReference type="EMBL" id="OGL99142.1"/>
    </source>
</evidence>
<reference evidence="1 2" key="1">
    <citation type="journal article" date="2016" name="Nat. Commun.">
        <title>Thousands of microbial genomes shed light on interconnected biogeochemical processes in an aquifer system.</title>
        <authorList>
            <person name="Anantharaman K."/>
            <person name="Brown C.T."/>
            <person name="Hug L.A."/>
            <person name="Sharon I."/>
            <person name="Castelle C.J."/>
            <person name="Probst A.J."/>
            <person name="Thomas B.C."/>
            <person name="Singh A."/>
            <person name="Wilkins M.J."/>
            <person name="Karaoz U."/>
            <person name="Brodie E.L."/>
            <person name="Williams K.H."/>
            <person name="Hubbard S.S."/>
            <person name="Banfield J.F."/>
        </authorList>
    </citation>
    <scope>NUCLEOTIDE SEQUENCE [LARGE SCALE GENOMIC DNA]</scope>
</reference>
<gene>
    <name evidence="1" type="ORF">A2304_03240</name>
</gene>
<name>A0A1F7W8M0_9BACT</name>
<organism evidence="1 2">
    <name type="scientific">Candidatus Uhrbacteria bacterium RIFOXYB2_FULL_57_15</name>
    <dbReference type="NCBI Taxonomy" id="1802422"/>
    <lineage>
        <taxon>Bacteria</taxon>
        <taxon>Candidatus Uhriibacteriota</taxon>
    </lineage>
</organism>
<dbReference type="EMBL" id="MGFE01000009">
    <property type="protein sequence ID" value="OGL99142.1"/>
    <property type="molecule type" value="Genomic_DNA"/>
</dbReference>
<protein>
    <submittedName>
        <fullName evidence="1">Uncharacterized protein</fullName>
    </submittedName>
</protein>